<sequence>MQFWLHKCLLLVLTITTTTGYATEISVTGWDYSLPNSVMDAGMYYPSTLESELPTTATVSISGLMNPTDTWKVVASTSVTGISIDVRCRPGTVSNCSYKTLTNSEQEIFSGTGNHANIPLDFMIKNFDVTDGTGTKNIEIQYRVVTP</sequence>
<dbReference type="EMBL" id="CP072800">
    <property type="protein sequence ID" value="QTR49009.1"/>
    <property type="molecule type" value="Genomic_DNA"/>
</dbReference>
<feature type="signal peptide" evidence="1">
    <location>
        <begin position="1"/>
        <end position="22"/>
    </location>
</feature>
<feature type="chain" id="PRO_5047231403" evidence="1">
    <location>
        <begin position="23"/>
        <end position="147"/>
    </location>
</feature>
<evidence type="ECO:0000256" key="1">
    <source>
        <dbReference type="SAM" id="SignalP"/>
    </source>
</evidence>
<protein>
    <submittedName>
        <fullName evidence="2">Uncharacterized protein</fullName>
    </submittedName>
</protein>
<evidence type="ECO:0000313" key="2">
    <source>
        <dbReference type="EMBL" id="QTR49009.1"/>
    </source>
</evidence>
<proteinExistence type="predicted"/>
<organism evidence="2 3">
    <name type="scientific">Candidatus Thiothrix anitrata</name>
    <dbReference type="NCBI Taxonomy" id="2823902"/>
    <lineage>
        <taxon>Bacteria</taxon>
        <taxon>Pseudomonadati</taxon>
        <taxon>Pseudomonadota</taxon>
        <taxon>Gammaproteobacteria</taxon>
        <taxon>Thiotrichales</taxon>
        <taxon>Thiotrichaceae</taxon>
        <taxon>Thiothrix</taxon>
    </lineage>
</organism>
<accession>A0ABX7WZC5</accession>
<dbReference type="RefSeq" id="WP_210225876.1">
    <property type="nucleotide sequence ID" value="NZ_CP072800.1"/>
</dbReference>
<reference evidence="2 3" key="1">
    <citation type="submission" date="2021-04" db="EMBL/GenBank/DDBJ databases">
        <title>Genomics, taxonomy and metabolism of representatives of sulfur bacteria of the genus Thiothrix: Thiothrix fructosivorans QT, Thiothrix unzii A1T and three new species, Thiothrix subterranea sp. nov., Thiothrix litoralis sp. nov. and 'Candidatus Thiothrix anitrata' sp. nov.</title>
        <authorList>
            <person name="Ravin N.V."/>
            <person name="Smolyakov D."/>
            <person name="Rudenko T.S."/>
            <person name="Mardanov A.V."/>
            <person name="Beletsky A.V."/>
            <person name="Markov N.D."/>
            <person name="Fomenkov A.I."/>
            <person name="Roberts R.J."/>
            <person name="Karnachuk O.V."/>
            <person name="Novikov A."/>
            <person name="Grabovich M.Y."/>
        </authorList>
    </citation>
    <scope>NUCLEOTIDE SEQUENCE [LARGE SCALE GENOMIC DNA]</scope>
    <source>
        <strain evidence="2 3">A52</strain>
    </source>
</reference>
<keyword evidence="1" id="KW-0732">Signal</keyword>
<evidence type="ECO:0000313" key="3">
    <source>
        <dbReference type="Proteomes" id="UP000672027"/>
    </source>
</evidence>
<dbReference type="Proteomes" id="UP000672027">
    <property type="component" value="Chromosome"/>
</dbReference>
<keyword evidence="3" id="KW-1185">Reference proteome</keyword>
<gene>
    <name evidence="2" type="ORF">J8380_12075</name>
</gene>
<name>A0ABX7WZC5_9GAMM</name>